<dbReference type="PANTHER" id="PTHR34580:SF1">
    <property type="entry name" value="PROTEIN PAFC"/>
    <property type="match status" value="1"/>
</dbReference>
<dbReference type="Pfam" id="PF13280">
    <property type="entry name" value="WYL"/>
    <property type="match status" value="1"/>
</dbReference>
<evidence type="ECO:0000259" key="2">
    <source>
        <dbReference type="Pfam" id="PF25583"/>
    </source>
</evidence>
<reference evidence="3" key="1">
    <citation type="submission" date="2020-05" db="EMBL/GenBank/DDBJ databases">
        <authorList>
            <person name="Chiriac C."/>
            <person name="Salcher M."/>
            <person name="Ghai R."/>
            <person name="Kavagutti S V."/>
        </authorList>
    </citation>
    <scope>NUCLEOTIDE SEQUENCE</scope>
</reference>
<dbReference type="Pfam" id="PF25583">
    <property type="entry name" value="WCX"/>
    <property type="match status" value="1"/>
</dbReference>
<dbReference type="PANTHER" id="PTHR34580">
    <property type="match status" value="1"/>
</dbReference>
<dbReference type="InterPro" id="IPR026881">
    <property type="entry name" value="WYL_dom"/>
</dbReference>
<accession>A0A6J6GD18</accession>
<evidence type="ECO:0000259" key="1">
    <source>
        <dbReference type="Pfam" id="PF13280"/>
    </source>
</evidence>
<proteinExistence type="predicted"/>
<feature type="domain" description="WYL" evidence="1">
    <location>
        <begin position="142"/>
        <end position="200"/>
    </location>
</feature>
<dbReference type="EMBL" id="CAEZUN010000039">
    <property type="protein sequence ID" value="CAB4597729.1"/>
    <property type="molecule type" value="Genomic_DNA"/>
</dbReference>
<organism evidence="3">
    <name type="scientific">freshwater metagenome</name>
    <dbReference type="NCBI Taxonomy" id="449393"/>
    <lineage>
        <taxon>unclassified sequences</taxon>
        <taxon>metagenomes</taxon>
        <taxon>ecological metagenomes</taxon>
    </lineage>
</organism>
<feature type="domain" description="WCX" evidence="2">
    <location>
        <begin position="237"/>
        <end position="313"/>
    </location>
</feature>
<dbReference type="PROSITE" id="PS52050">
    <property type="entry name" value="WYL"/>
    <property type="match status" value="1"/>
</dbReference>
<evidence type="ECO:0000313" key="3">
    <source>
        <dbReference type="EMBL" id="CAB4597729.1"/>
    </source>
</evidence>
<dbReference type="InterPro" id="IPR051534">
    <property type="entry name" value="CBASS_pafABC_assoc_protein"/>
</dbReference>
<dbReference type="InterPro" id="IPR057727">
    <property type="entry name" value="WCX_dom"/>
</dbReference>
<name>A0A6J6GD18_9ZZZZ</name>
<gene>
    <name evidence="3" type="ORF">UFOPK1826_00446</name>
</gene>
<dbReference type="AlphaFoldDB" id="A0A6J6GD18"/>
<sequence length="316" mass="34924">MPLKISQAERMLNLLALLVDRNRPLTLRQVRQELGKQYPNSNEAARAAFERDKAALREMGIPIETKTLGGDAAGEVTYWVNRSNYELSDLKLSDDERIALQLAVATVRLGAQHGEEALWKLGGEKVLRPTAVSVNIGFVDQNMSAITDAVMQRRTLNFDYKGEKRQVDPYGMLSRSGFWYLIGFDHLRKDQRVFRVDRIEGKVTASTIRAFKTPVGFDVAAAVPTEKEMMAAGDGEVTTATVLVDAALVAGVRNEFGSAAIIRERADGSAEFAIPCANMSAFRLWLFAMVESAEVLAPASVREQVMQWLEELAAGK</sequence>
<protein>
    <submittedName>
        <fullName evidence="3">Unannotated protein</fullName>
    </submittedName>
</protein>